<reference evidence="5 6" key="1">
    <citation type="submission" date="2019-02" db="EMBL/GenBank/DDBJ databases">
        <title>Draft Genome Sequence of Streptomyces sp. AM-2504, identified by 16S rRNA comparative analysis as a Streptomyces Kasugaensis strain.</title>
        <authorList>
            <person name="Napolioni V."/>
            <person name="Giuliodori A.M."/>
            <person name="Spurio R."/>
            <person name="Fabbretti A."/>
        </authorList>
    </citation>
    <scope>NUCLEOTIDE SEQUENCE [LARGE SCALE GENOMIC DNA]</scope>
    <source>
        <strain evidence="5 6">AM-2504</strain>
    </source>
</reference>
<dbReference type="EMBL" id="SIXH01000068">
    <property type="protein sequence ID" value="TBO59734.1"/>
    <property type="molecule type" value="Genomic_DNA"/>
</dbReference>
<dbReference type="Gene3D" id="3.40.50.2300">
    <property type="match status" value="2"/>
</dbReference>
<evidence type="ECO:0000313" key="5">
    <source>
        <dbReference type="EMBL" id="TBO59734.1"/>
    </source>
</evidence>
<evidence type="ECO:0000259" key="4">
    <source>
        <dbReference type="PROSITE" id="PS50932"/>
    </source>
</evidence>
<evidence type="ECO:0000256" key="3">
    <source>
        <dbReference type="ARBA" id="ARBA00023163"/>
    </source>
</evidence>
<evidence type="ECO:0000313" key="6">
    <source>
        <dbReference type="Proteomes" id="UP000292452"/>
    </source>
</evidence>
<dbReference type="Pfam" id="PF13377">
    <property type="entry name" value="Peripla_BP_3"/>
    <property type="match status" value="1"/>
</dbReference>
<dbReference type="Gene3D" id="1.10.260.40">
    <property type="entry name" value="lambda repressor-like DNA-binding domains"/>
    <property type="match status" value="1"/>
</dbReference>
<dbReference type="CDD" id="cd06267">
    <property type="entry name" value="PBP1_LacI_sugar_binding-like"/>
    <property type="match status" value="1"/>
</dbReference>
<dbReference type="PROSITE" id="PS00356">
    <property type="entry name" value="HTH_LACI_1"/>
    <property type="match status" value="1"/>
</dbReference>
<dbReference type="RefSeq" id="WP_131123020.1">
    <property type="nucleotide sequence ID" value="NZ_SIXH01000068.1"/>
</dbReference>
<dbReference type="PRINTS" id="PR00036">
    <property type="entry name" value="HTHLACI"/>
</dbReference>
<keyword evidence="1" id="KW-0805">Transcription regulation</keyword>
<keyword evidence="6" id="KW-1185">Reference proteome</keyword>
<dbReference type="InterPro" id="IPR010982">
    <property type="entry name" value="Lambda_DNA-bd_dom_sf"/>
</dbReference>
<dbReference type="SUPFAM" id="SSF47413">
    <property type="entry name" value="lambda repressor-like DNA-binding domains"/>
    <property type="match status" value="1"/>
</dbReference>
<dbReference type="InterPro" id="IPR046335">
    <property type="entry name" value="LacI/GalR-like_sensor"/>
</dbReference>
<dbReference type="GO" id="GO:0003700">
    <property type="term" value="F:DNA-binding transcription factor activity"/>
    <property type="evidence" value="ECO:0007669"/>
    <property type="project" value="TreeGrafter"/>
</dbReference>
<proteinExistence type="predicted"/>
<dbReference type="PANTHER" id="PTHR30146">
    <property type="entry name" value="LACI-RELATED TRANSCRIPTIONAL REPRESSOR"/>
    <property type="match status" value="1"/>
</dbReference>
<dbReference type="PROSITE" id="PS50932">
    <property type="entry name" value="HTH_LACI_2"/>
    <property type="match status" value="1"/>
</dbReference>
<dbReference type="GO" id="GO:0000976">
    <property type="term" value="F:transcription cis-regulatory region binding"/>
    <property type="evidence" value="ECO:0007669"/>
    <property type="project" value="TreeGrafter"/>
</dbReference>
<feature type="domain" description="HTH lacI-type" evidence="4">
    <location>
        <begin position="12"/>
        <end position="66"/>
    </location>
</feature>
<dbReference type="Proteomes" id="UP000292452">
    <property type="component" value="Unassembled WGS sequence"/>
</dbReference>
<dbReference type="InterPro" id="IPR000843">
    <property type="entry name" value="HTH_LacI"/>
</dbReference>
<evidence type="ECO:0000256" key="2">
    <source>
        <dbReference type="ARBA" id="ARBA00023125"/>
    </source>
</evidence>
<dbReference type="AlphaFoldDB" id="A0A4Q9HWX9"/>
<dbReference type="SUPFAM" id="SSF53822">
    <property type="entry name" value="Periplasmic binding protein-like I"/>
    <property type="match status" value="1"/>
</dbReference>
<dbReference type="PANTHER" id="PTHR30146:SF109">
    <property type="entry name" value="HTH-TYPE TRANSCRIPTIONAL REGULATOR GALS"/>
    <property type="match status" value="1"/>
</dbReference>
<protein>
    <submittedName>
        <fullName evidence="5">LacI family transcriptional regulator</fullName>
    </submittedName>
</protein>
<dbReference type="Pfam" id="PF00356">
    <property type="entry name" value="LacI"/>
    <property type="match status" value="1"/>
</dbReference>
<organism evidence="5 6">
    <name type="scientific">Streptomyces kasugaensis</name>
    <dbReference type="NCBI Taxonomy" id="1946"/>
    <lineage>
        <taxon>Bacteria</taxon>
        <taxon>Bacillati</taxon>
        <taxon>Actinomycetota</taxon>
        <taxon>Actinomycetes</taxon>
        <taxon>Kitasatosporales</taxon>
        <taxon>Streptomycetaceae</taxon>
        <taxon>Streptomyces</taxon>
    </lineage>
</organism>
<evidence type="ECO:0000256" key="1">
    <source>
        <dbReference type="ARBA" id="ARBA00023015"/>
    </source>
</evidence>
<sequence>MPQGRRGAPRAVTIADVAREAGVSRATVSRAINDSDLVTAETKRTVQEAITRTGFVMNARGRALATGRAETVGVLITEPLDELFDDPTYGRVLRGVAEGLLGSGFLPVIIQASSESERALALRSFGRRSVDAVIHLTPYRGSDLLGSLAGAGLPVVLCGQLVDSPYEGIFSTVYSDDVRGARLAAQRVATAGRHQVAAVLGPADNPATGDRLRGYEEVLGARLDPARVVHTRWDSAGGLTTTARLLVAHPGIDAILAGSDRIALGALAALQAAGRRVPEDVAVVGFDDHAIAASASPPLTTIAQPLVEEGRIAAQLALEMINGADPRTEVLDMRLVPRLSA</sequence>
<comment type="caution">
    <text evidence="5">The sequence shown here is derived from an EMBL/GenBank/DDBJ whole genome shotgun (WGS) entry which is preliminary data.</text>
</comment>
<name>A0A4Q9HWX9_STRKA</name>
<keyword evidence="2" id="KW-0238">DNA-binding</keyword>
<gene>
    <name evidence="5" type="ORF">EYS09_10465</name>
</gene>
<dbReference type="InterPro" id="IPR028082">
    <property type="entry name" value="Peripla_BP_I"/>
</dbReference>
<accession>A0A4Q9HWX9</accession>
<dbReference type="SMART" id="SM00354">
    <property type="entry name" value="HTH_LACI"/>
    <property type="match status" value="1"/>
</dbReference>
<keyword evidence="3" id="KW-0804">Transcription</keyword>
<dbReference type="CDD" id="cd01392">
    <property type="entry name" value="HTH_LacI"/>
    <property type="match status" value="1"/>
</dbReference>